<dbReference type="Proteomes" id="UP001497444">
    <property type="component" value="Chromosome 10"/>
</dbReference>
<feature type="region of interest" description="Disordered" evidence="1">
    <location>
        <begin position="401"/>
        <end position="424"/>
    </location>
</feature>
<dbReference type="PANTHER" id="PTHR46411">
    <property type="entry name" value="FAMILY ATPASE, PUTATIVE-RELATED"/>
    <property type="match status" value="1"/>
</dbReference>
<dbReference type="SMART" id="SM00382">
    <property type="entry name" value="AAA"/>
    <property type="match status" value="1"/>
</dbReference>
<dbReference type="Pfam" id="PF00004">
    <property type="entry name" value="AAA"/>
    <property type="match status" value="1"/>
</dbReference>
<accession>A0ABP0VTU9</accession>
<dbReference type="InterPro" id="IPR027417">
    <property type="entry name" value="P-loop_NTPase"/>
</dbReference>
<dbReference type="PANTHER" id="PTHR46411:SF3">
    <property type="entry name" value="AAA+ ATPASE DOMAIN-CONTAINING PROTEIN"/>
    <property type="match status" value="1"/>
</dbReference>
<dbReference type="SUPFAM" id="SSF52540">
    <property type="entry name" value="P-loop containing nucleoside triphosphate hydrolases"/>
    <property type="match status" value="1"/>
</dbReference>
<sequence length="726" mass="83149">MNPLVVDPSLPLNSRDTAEKLPESQLRPESLQDSELGDHTHTKSMSSESELPVESQQPSSDGEWEAPIFDEWESQETRKVERKLRNPNVANVDEKNADNPFVVSYRSQRNWPEEMSVTLFSSHLVEIISKCLPNNKWLFDTATPKIPGNDLFLQMDEIRKWECYYRNGEQSLETAVATARLHLGYLLRFLEKEFKNTQTQYNRMMQERSTSWSLLWAFLPPGEKVYHHFGISDELVYGIVSSRSYDKKNRILNVELIGMDYNGQSYHACTVWSDLKEFKNECSFDSLPVCPMRFVKEHRQQMEAAFLANGKRFYGLSVKAQNSFMHFEGSLLRYEPATPRNQFMEVRKYKADGRVMVDHRSFVKMNPSYNMGNASPHHAQFLRMRAAGLQQRIRDWASSTSLMPATGLQQPEDSGSSLRKDELPDDESLRLAPAVVYGFSFSLKKWGCFPVTGFSEISFDDHAFDRHQVMNNEVQKNMLLGLVSQHLQDPEPMEDRTNNKGMPAVDPISRKGKGCIFLCYGPPGTGKTLTAESIAEKLHRPLWTVSALELMLNLDTVEERLIEILDIAYSWRAIVLMDEADLYLEKRISSAADPTRNVITAIFLRLLNYNKGVLFLTTNHVTALDDAVRSRISMFIRYHPLTLSQRTKVWETLLSSVGLCDADLEILAAHELDGHQIHNCIQIAQTWATSCKEPLSTQHVLKVLNMFHESYNDLRDALLKSPEEEG</sequence>
<feature type="domain" description="AAA+ ATPase" evidence="2">
    <location>
        <begin position="512"/>
        <end position="643"/>
    </location>
</feature>
<dbReference type="CDD" id="cd19481">
    <property type="entry name" value="RecA-like_protease"/>
    <property type="match status" value="1"/>
</dbReference>
<evidence type="ECO:0000259" key="2">
    <source>
        <dbReference type="SMART" id="SM00382"/>
    </source>
</evidence>
<gene>
    <name evidence="3" type="ORF">CSSPJE1EN1_LOCUS2724</name>
</gene>
<keyword evidence="4" id="KW-1185">Reference proteome</keyword>
<feature type="region of interest" description="Disordered" evidence="1">
    <location>
        <begin position="1"/>
        <end position="63"/>
    </location>
</feature>
<evidence type="ECO:0000256" key="1">
    <source>
        <dbReference type="SAM" id="MobiDB-lite"/>
    </source>
</evidence>
<dbReference type="Pfam" id="PF22942">
    <property type="entry name" value="DUF7025"/>
    <property type="match status" value="1"/>
</dbReference>
<dbReference type="EMBL" id="OZ020105">
    <property type="protein sequence ID" value="CAK9257246.1"/>
    <property type="molecule type" value="Genomic_DNA"/>
</dbReference>
<feature type="compositionally biased region" description="Polar residues" evidence="1">
    <location>
        <begin position="43"/>
        <end position="60"/>
    </location>
</feature>
<name>A0ABP0VTU9_9BRYO</name>
<feature type="compositionally biased region" description="Polar residues" evidence="1">
    <location>
        <begin position="401"/>
        <end position="417"/>
    </location>
</feature>
<reference evidence="3" key="1">
    <citation type="submission" date="2024-02" db="EMBL/GenBank/DDBJ databases">
        <authorList>
            <consortium name="ELIXIR-Norway"/>
            <consortium name="Elixir Norway"/>
        </authorList>
    </citation>
    <scope>NUCLEOTIDE SEQUENCE</scope>
</reference>
<dbReference type="InterPro" id="IPR003593">
    <property type="entry name" value="AAA+_ATPase"/>
</dbReference>
<evidence type="ECO:0000313" key="4">
    <source>
        <dbReference type="Proteomes" id="UP001497444"/>
    </source>
</evidence>
<evidence type="ECO:0000313" key="3">
    <source>
        <dbReference type="EMBL" id="CAK9257246.1"/>
    </source>
</evidence>
<organism evidence="3 4">
    <name type="scientific">Sphagnum jensenii</name>
    <dbReference type="NCBI Taxonomy" id="128206"/>
    <lineage>
        <taxon>Eukaryota</taxon>
        <taxon>Viridiplantae</taxon>
        <taxon>Streptophyta</taxon>
        <taxon>Embryophyta</taxon>
        <taxon>Bryophyta</taxon>
        <taxon>Sphagnophytina</taxon>
        <taxon>Sphagnopsida</taxon>
        <taxon>Sphagnales</taxon>
        <taxon>Sphagnaceae</taxon>
        <taxon>Sphagnum</taxon>
    </lineage>
</organism>
<dbReference type="InterPro" id="IPR003959">
    <property type="entry name" value="ATPase_AAA_core"/>
</dbReference>
<dbReference type="InterPro" id="IPR054289">
    <property type="entry name" value="DUF7025"/>
</dbReference>
<protein>
    <recommendedName>
        <fullName evidence="2">AAA+ ATPase domain-containing protein</fullName>
    </recommendedName>
</protein>
<dbReference type="Gene3D" id="3.40.50.300">
    <property type="entry name" value="P-loop containing nucleotide triphosphate hydrolases"/>
    <property type="match status" value="1"/>
</dbReference>
<proteinExistence type="predicted"/>